<reference evidence="1 2" key="1">
    <citation type="journal article" date="2022" name="DNA Res.">
        <title>Chromosomal-level genome assembly of the orchid tree Bauhinia variegata (Leguminosae; Cercidoideae) supports the allotetraploid origin hypothesis of Bauhinia.</title>
        <authorList>
            <person name="Zhong Y."/>
            <person name="Chen Y."/>
            <person name="Zheng D."/>
            <person name="Pang J."/>
            <person name="Liu Y."/>
            <person name="Luo S."/>
            <person name="Meng S."/>
            <person name="Qian L."/>
            <person name="Wei D."/>
            <person name="Dai S."/>
            <person name="Zhou R."/>
        </authorList>
    </citation>
    <scope>NUCLEOTIDE SEQUENCE [LARGE SCALE GENOMIC DNA]</scope>
    <source>
        <strain evidence="1">BV-YZ2020</strain>
    </source>
</reference>
<comment type="caution">
    <text evidence="1">The sequence shown here is derived from an EMBL/GenBank/DDBJ whole genome shotgun (WGS) entry which is preliminary data.</text>
</comment>
<gene>
    <name evidence="1" type="ORF">L6164_033139</name>
</gene>
<name>A0ACB9KRJ0_BAUVA</name>
<evidence type="ECO:0000313" key="1">
    <source>
        <dbReference type="EMBL" id="KAI4299705.1"/>
    </source>
</evidence>
<evidence type="ECO:0000313" key="2">
    <source>
        <dbReference type="Proteomes" id="UP000828941"/>
    </source>
</evidence>
<dbReference type="Proteomes" id="UP000828941">
    <property type="component" value="Chromosome 13"/>
</dbReference>
<proteinExistence type="predicted"/>
<keyword evidence="2" id="KW-1185">Reference proteome</keyword>
<dbReference type="EMBL" id="CM039438">
    <property type="protein sequence ID" value="KAI4299705.1"/>
    <property type="molecule type" value="Genomic_DNA"/>
</dbReference>
<organism evidence="1 2">
    <name type="scientific">Bauhinia variegata</name>
    <name type="common">Purple orchid tree</name>
    <name type="synonym">Phanera variegata</name>
    <dbReference type="NCBI Taxonomy" id="167791"/>
    <lineage>
        <taxon>Eukaryota</taxon>
        <taxon>Viridiplantae</taxon>
        <taxon>Streptophyta</taxon>
        <taxon>Embryophyta</taxon>
        <taxon>Tracheophyta</taxon>
        <taxon>Spermatophyta</taxon>
        <taxon>Magnoliopsida</taxon>
        <taxon>eudicotyledons</taxon>
        <taxon>Gunneridae</taxon>
        <taxon>Pentapetalae</taxon>
        <taxon>rosids</taxon>
        <taxon>fabids</taxon>
        <taxon>Fabales</taxon>
        <taxon>Fabaceae</taxon>
        <taxon>Cercidoideae</taxon>
        <taxon>Cercideae</taxon>
        <taxon>Bauhiniinae</taxon>
        <taxon>Bauhinia</taxon>
    </lineage>
</organism>
<accession>A0ACB9KRJ0</accession>
<sequence>MATLWKYQQRNPDSIPSAVLPMPETGWLYSLSRKDRDSYQKQHVQHLQSLQGTPFLRFIPGPPRKYKGGWVDHVDYVDPDRFSLTVIAGLLKVGYAWWNRVIMYYLGKTRIMDSDDDIVLGGGVEYFTDSSSEEYDSADDEAYKIDPHEMEYDSEDENNDGSIGNDFVKREKYKNKRTGQAIEGMDEGHIGNGGIDEGMCKGPIKTSKDAAYDLMHKSQGLNSQ</sequence>
<protein>
    <submittedName>
        <fullName evidence="1">Uncharacterized protein</fullName>
    </submittedName>
</protein>